<keyword evidence="3" id="KW-1185">Reference proteome</keyword>
<dbReference type="InterPro" id="IPR000182">
    <property type="entry name" value="GNAT_dom"/>
</dbReference>
<protein>
    <submittedName>
        <fullName evidence="2">Acetyltransferase (GNAT) family protein</fullName>
    </submittedName>
</protein>
<accession>A0A542ZHP7</accession>
<dbReference type="InterPro" id="IPR016181">
    <property type="entry name" value="Acyl_CoA_acyltransferase"/>
</dbReference>
<comment type="caution">
    <text evidence="2">The sequence shown here is derived from an EMBL/GenBank/DDBJ whole genome shotgun (WGS) entry which is preliminary data.</text>
</comment>
<organism evidence="2 3">
    <name type="scientific">Oryzihumus leptocrescens</name>
    <dbReference type="NCBI Taxonomy" id="297536"/>
    <lineage>
        <taxon>Bacteria</taxon>
        <taxon>Bacillati</taxon>
        <taxon>Actinomycetota</taxon>
        <taxon>Actinomycetes</taxon>
        <taxon>Micrococcales</taxon>
        <taxon>Intrasporangiaceae</taxon>
        <taxon>Oryzihumus</taxon>
    </lineage>
</organism>
<evidence type="ECO:0000313" key="2">
    <source>
        <dbReference type="EMBL" id="TQL59829.1"/>
    </source>
</evidence>
<keyword evidence="2" id="KW-0808">Transferase</keyword>
<sequence>MSTTGDLLRDIDDHCDAVLRRDAEARPFGPLTLFLADRGGPFHARPTPDGAEVTPGDIATMRRVQRELGVPESFEWVDQTCPSMAAAARAAGLVVTTHPLLALTHPAAVVVPDLPDGVRLRVITADDPDLPGVRACVRLAFRCPGTATGAIGPAERDTALASSTDDDLDRNARYRERIQRGRTTMVGAFTDEGAVGGGNLTPLGQVGEIVGVGVLPAVRRQGVAAAITTRLAQEAAADGVRTLFLSAQDQAVARVYARLGFTCIGSTGRAEP</sequence>
<feature type="domain" description="N-acetyltransferase" evidence="1">
    <location>
        <begin position="118"/>
        <end position="272"/>
    </location>
</feature>
<dbReference type="Pfam" id="PF00583">
    <property type="entry name" value="Acetyltransf_1"/>
    <property type="match status" value="1"/>
</dbReference>
<dbReference type="Gene3D" id="3.40.630.30">
    <property type="match status" value="1"/>
</dbReference>
<dbReference type="GO" id="GO:0016747">
    <property type="term" value="F:acyltransferase activity, transferring groups other than amino-acyl groups"/>
    <property type="evidence" value="ECO:0007669"/>
    <property type="project" value="InterPro"/>
</dbReference>
<dbReference type="AlphaFoldDB" id="A0A542ZHP7"/>
<dbReference type="EMBL" id="VFOQ01000001">
    <property type="protein sequence ID" value="TQL59829.1"/>
    <property type="molecule type" value="Genomic_DNA"/>
</dbReference>
<dbReference type="PROSITE" id="PS51186">
    <property type="entry name" value="GNAT"/>
    <property type="match status" value="1"/>
</dbReference>
<dbReference type="CDD" id="cd04301">
    <property type="entry name" value="NAT_SF"/>
    <property type="match status" value="1"/>
</dbReference>
<dbReference type="OrthoDB" id="5503463at2"/>
<dbReference type="Proteomes" id="UP000319514">
    <property type="component" value="Unassembled WGS sequence"/>
</dbReference>
<dbReference type="SUPFAM" id="SSF55729">
    <property type="entry name" value="Acyl-CoA N-acyltransferases (Nat)"/>
    <property type="match status" value="1"/>
</dbReference>
<name>A0A542ZHP7_9MICO</name>
<proteinExistence type="predicted"/>
<gene>
    <name evidence="2" type="ORF">FB474_1195</name>
</gene>
<dbReference type="RefSeq" id="WP_141787799.1">
    <property type="nucleotide sequence ID" value="NZ_BAAAKX010000004.1"/>
</dbReference>
<evidence type="ECO:0000313" key="3">
    <source>
        <dbReference type="Proteomes" id="UP000319514"/>
    </source>
</evidence>
<evidence type="ECO:0000259" key="1">
    <source>
        <dbReference type="PROSITE" id="PS51186"/>
    </source>
</evidence>
<reference evidence="2 3" key="1">
    <citation type="submission" date="2019-06" db="EMBL/GenBank/DDBJ databases">
        <title>Sequencing the genomes of 1000 actinobacteria strains.</title>
        <authorList>
            <person name="Klenk H.-P."/>
        </authorList>
    </citation>
    <scope>NUCLEOTIDE SEQUENCE [LARGE SCALE GENOMIC DNA]</scope>
    <source>
        <strain evidence="2 3">DSM 18082</strain>
    </source>
</reference>